<gene>
    <name evidence="1" type="ORF">DAPPUDRAFT_253174</name>
</gene>
<evidence type="ECO:0000313" key="1">
    <source>
        <dbReference type="EMBL" id="EFX73345.1"/>
    </source>
</evidence>
<keyword evidence="2" id="KW-1185">Reference proteome</keyword>
<reference evidence="1 2" key="1">
    <citation type="journal article" date="2011" name="Science">
        <title>The ecoresponsive genome of Daphnia pulex.</title>
        <authorList>
            <person name="Colbourne J.K."/>
            <person name="Pfrender M.E."/>
            <person name="Gilbert D."/>
            <person name="Thomas W.K."/>
            <person name="Tucker A."/>
            <person name="Oakley T.H."/>
            <person name="Tokishita S."/>
            <person name="Aerts A."/>
            <person name="Arnold G.J."/>
            <person name="Basu M.K."/>
            <person name="Bauer D.J."/>
            <person name="Caceres C.E."/>
            <person name="Carmel L."/>
            <person name="Casola C."/>
            <person name="Choi J.H."/>
            <person name="Detter J.C."/>
            <person name="Dong Q."/>
            <person name="Dusheyko S."/>
            <person name="Eads B.D."/>
            <person name="Frohlich T."/>
            <person name="Geiler-Samerotte K.A."/>
            <person name="Gerlach D."/>
            <person name="Hatcher P."/>
            <person name="Jogdeo S."/>
            <person name="Krijgsveld J."/>
            <person name="Kriventseva E.V."/>
            <person name="Kultz D."/>
            <person name="Laforsch C."/>
            <person name="Lindquist E."/>
            <person name="Lopez J."/>
            <person name="Manak J.R."/>
            <person name="Muller J."/>
            <person name="Pangilinan J."/>
            <person name="Patwardhan R.P."/>
            <person name="Pitluck S."/>
            <person name="Pritham E.J."/>
            <person name="Rechtsteiner A."/>
            <person name="Rho M."/>
            <person name="Rogozin I.B."/>
            <person name="Sakarya O."/>
            <person name="Salamov A."/>
            <person name="Schaack S."/>
            <person name="Shapiro H."/>
            <person name="Shiga Y."/>
            <person name="Skalitzky C."/>
            <person name="Smith Z."/>
            <person name="Souvorov A."/>
            <person name="Sung W."/>
            <person name="Tang Z."/>
            <person name="Tsuchiya D."/>
            <person name="Tu H."/>
            <person name="Vos H."/>
            <person name="Wang M."/>
            <person name="Wolf Y.I."/>
            <person name="Yamagata H."/>
            <person name="Yamada T."/>
            <person name="Ye Y."/>
            <person name="Shaw J.R."/>
            <person name="Andrews J."/>
            <person name="Crease T.J."/>
            <person name="Tang H."/>
            <person name="Lucas S.M."/>
            <person name="Robertson H.M."/>
            <person name="Bork P."/>
            <person name="Koonin E.V."/>
            <person name="Zdobnov E.M."/>
            <person name="Grigoriev I.V."/>
            <person name="Lynch M."/>
            <person name="Boore J.L."/>
        </authorList>
    </citation>
    <scope>NUCLEOTIDE SEQUENCE [LARGE SCALE GENOMIC DNA]</scope>
</reference>
<dbReference type="Proteomes" id="UP000000305">
    <property type="component" value="Unassembled WGS sequence"/>
</dbReference>
<proteinExistence type="predicted"/>
<protein>
    <submittedName>
        <fullName evidence="1">Uncharacterized protein</fullName>
    </submittedName>
</protein>
<dbReference type="EMBL" id="GL732591">
    <property type="protein sequence ID" value="EFX73345.1"/>
    <property type="molecule type" value="Genomic_DNA"/>
</dbReference>
<evidence type="ECO:0000313" key="2">
    <source>
        <dbReference type="Proteomes" id="UP000000305"/>
    </source>
</evidence>
<dbReference type="OrthoDB" id="6770822at2759"/>
<organism evidence="1 2">
    <name type="scientific">Daphnia pulex</name>
    <name type="common">Water flea</name>
    <dbReference type="NCBI Taxonomy" id="6669"/>
    <lineage>
        <taxon>Eukaryota</taxon>
        <taxon>Metazoa</taxon>
        <taxon>Ecdysozoa</taxon>
        <taxon>Arthropoda</taxon>
        <taxon>Crustacea</taxon>
        <taxon>Branchiopoda</taxon>
        <taxon>Diplostraca</taxon>
        <taxon>Cladocera</taxon>
        <taxon>Anomopoda</taxon>
        <taxon>Daphniidae</taxon>
        <taxon>Daphnia</taxon>
    </lineage>
</organism>
<dbReference type="SUPFAM" id="SSF53098">
    <property type="entry name" value="Ribonuclease H-like"/>
    <property type="match status" value="1"/>
</dbReference>
<sequence length="135" mass="15113">MDKIKIAGAPHKDIFYNFVSTKYRMYPLLGITAHWIDKNIAQLMVVTTDSASNNFSFMRLLVDHCNDMNLFHITMGSRISCFSHILNLAVQDFMKAANIDSFSLIPGQSIENGGTELVNDAEATAETNVLKRVKV</sequence>
<accession>E9H4A4</accession>
<dbReference type="AlphaFoldDB" id="E9H4A4"/>
<dbReference type="KEGG" id="dpx:DAPPUDRAFT_253174"/>
<name>E9H4A4_DAPPU</name>
<dbReference type="HOGENOM" id="CLU_1887849_0_0_1"/>
<dbReference type="InterPro" id="IPR012337">
    <property type="entry name" value="RNaseH-like_sf"/>
</dbReference>
<dbReference type="InParanoid" id="E9H4A4"/>